<evidence type="ECO:0000256" key="2">
    <source>
        <dbReference type="SAM" id="MobiDB-lite"/>
    </source>
</evidence>
<name>A0A9D4KYR3_DREPO</name>
<evidence type="ECO:0000256" key="1">
    <source>
        <dbReference type="SAM" id="Coils"/>
    </source>
</evidence>
<dbReference type="EMBL" id="JAIWYP010000003">
    <property type="protein sequence ID" value="KAH3847346.1"/>
    <property type="molecule type" value="Genomic_DNA"/>
</dbReference>
<reference evidence="3" key="2">
    <citation type="submission" date="2020-11" db="EMBL/GenBank/DDBJ databases">
        <authorList>
            <person name="McCartney M.A."/>
            <person name="Auch B."/>
            <person name="Kono T."/>
            <person name="Mallez S."/>
            <person name="Becker A."/>
            <person name="Gohl D.M."/>
            <person name="Silverstein K.A.T."/>
            <person name="Koren S."/>
            <person name="Bechman K.B."/>
            <person name="Herman A."/>
            <person name="Abrahante J.E."/>
            <person name="Garbe J."/>
        </authorList>
    </citation>
    <scope>NUCLEOTIDE SEQUENCE</scope>
    <source>
        <strain evidence="3">Duluth1</strain>
        <tissue evidence="3">Whole animal</tissue>
    </source>
</reference>
<accession>A0A9D4KYR3</accession>
<reference evidence="3" key="1">
    <citation type="journal article" date="2019" name="bioRxiv">
        <title>The Genome of the Zebra Mussel, Dreissena polymorpha: A Resource for Invasive Species Research.</title>
        <authorList>
            <person name="McCartney M.A."/>
            <person name="Auch B."/>
            <person name="Kono T."/>
            <person name="Mallez S."/>
            <person name="Zhang Y."/>
            <person name="Obille A."/>
            <person name="Becker A."/>
            <person name="Abrahante J.E."/>
            <person name="Garbe J."/>
            <person name="Badalamenti J.P."/>
            <person name="Herman A."/>
            <person name="Mangelson H."/>
            <person name="Liachko I."/>
            <person name="Sullivan S."/>
            <person name="Sone E.D."/>
            <person name="Koren S."/>
            <person name="Silverstein K.A.T."/>
            <person name="Beckman K.B."/>
            <person name="Gohl D.M."/>
        </authorList>
    </citation>
    <scope>NUCLEOTIDE SEQUENCE</scope>
    <source>
        <strain evidence="3">Duluth1</strain>
        <tissue evidence="3">Whole animal</tissue>
    </source>
</reference>
<feature type="coiled-coil region" evidence="1">
    <location>
        <begin position="140"/>
        <end position="186"/>
    </location>
</feature>
<keyword evidence="4" id="KW-1185">Reference proteome</keyword>
<proteinExistence type="predicted"/>
<evidence type="ECO:0000313" key="3">
    <source>
        <dbReference type="EMBL" id="KAH3847346.1"/>
    </source>
</evidence>
<dbReference type="Proteomes" id="UP000828390">
    <property type="component" value="Unassembled WGS sequence"/>
</dbReference>
<gene>
    <name evidence="3" type="ORF">DPMN_089666</name>
</gene>
<feature type="region of interest" description="Disordered" evidence="2">
    <location>
        <begin position="1"/>
        <end position="26"/>
    </location>
</feature>
<keyword evidence="1" id="KW-0175">Coiled coil</keyword>
<dbReference type="AlphaFoldDB" id="A0A9D4KYR3"/>
<organism evidence="3 4">
    <name type="scientific">Dreissena polymorpha</name>
    <name type="common">Zebra mussel</name>
    <name type="synonym">Mytilus polymorpha</name>
    <dbReference type="NCBI Taxonomy" id="45954"/>
    <lineage>
        <taxon>Eukaryota</taxon>
        <taxon>Metazoa</taxon>
        <taxon>Spiralia</taxon>
        <taxon>Lophotrochozoa</taxon>
        <taxon>Mollusca</taxon>
        <taxon>Bivalvia</taxon>
        <taxon>Autobranchia</taxon>
        <taxon>Heteroconchia</taxon>
        <taxon>Euheterodonta</taxon>
        <taxon>Imparidentia</taxon>
        <taxon>Neoheterodontei</taxon>
        <taxon>Myida</taxon>
        <taxon>Dreissenoidea</taxon>
        <taxon>Dreissenidae</taxon>
        <taxon>Dreissena</taxon>
    </lineage>
</organism>
<evidence type="ECO:0000313" key="4">
    <source>
        <dbReference type="Proteomes" id="UP000828390"/>
    </source>
</evidence>
<sequence>SKRAREAVEEYPYSLDKKRNKPRAAAALSDEEIEKLDTDNILGATTPKSLMNTIWLNNCLNFGLRGTHAQYNLSPTWQEDRVPTTYSRLLVDKVKEAAEMGFGIDRQQLKKQKVRACKRFYVVLVTCIHFILRVLNSGEIVREEDTKRKKEDELRKNEERKVARLAKQEEKKYKVALNNKKKAMIK</sequence>
<feature type="non-terminal residue" evidence="3">
    <location>
        <position position="186"/>
    </location>
</feature>
<protein>
    <submittedName>
        <fullName evidence="3">Uncharacterized protein</fullName>
    </submittedName>
</protein>
<comment type="caution">
    <text evidence="3">The sequence shown here is derived from an EMBL/GenBank/DDBJ whole genome shotgun (WGS) entry which is preliminary data.</text>
</comment>